<feature type="transmembrane region" description="Helical" evidence="2">
    <location>
        <begin position="178"/>
        <end position="198"/>
    </location>
</feature>
<proteinExistence type="inferred from homology"/>
<name>A0ABT1DTT7_9ACTN</name>
<dbReference type="PANTHER" id="PTHR43081:SF1">
    <property type="entry name" value="ADENYLATE CYCLASE, TERMINAL-DIFFERENTIATION SPECIFIC"/>
    <property type="match status" value="1"/>
</dbReference>
<dbReference type="SMART" id="SM00044">
    <property type="entry name" value="CYCc"/>
    <property type="match status" value="1"/>
</dbReference>
<evidence type="ECO:0000256" key="2">
    <source>
        <dbReference type="SAM" id="Phobius"/>
    </source>
</evidence>
<keyword evidence="5" id="KW-1185">Reference proteome</keyword>
<dbReference type="InterPro" id="IPR029787">
    <property type="entry name" value="Nucleotide_cyclase"/>
</dbReference>
<dbReference type="Proteomes" id="UP001523369">
    <property type="component" value="Unassembled WGS sequence"/>
</dbReference>
<keyword evidence="2" id="KW-1133">Transmembrane helix</keyword>
<dbReference type="InterPro" id="IPR029016">
    <property type="entry name" value="GAF-like_dom_sf"/>
</dbReference>
<dbReference type="RefSeq" id="WP_253240315.1">
    <property type="nucleotide sequence ID" value="NZ_JAMYJR010000030.1"/>
</dbReference>
<dbReference type="InterPro" id="IPR050697">
    <property type="entry name" value="Adenylyl/Guanylyl_Cyclase_3/4"/>
</dbReference>
<keyword evidence="2" id="KW-0812">Transmembrane</keyword>
<evidence type="ECO:0000256" key="1">
    <source>
        <dbReference type="ARBA" id="ARBA00005381"/>
    </source>
</evidence>
<dbReference type="CDD" id="cd07302">
    <property type="entry name" value="CHD"/>
    <property type="match status" value="1"/>
</dbReference>
<feature type="transmembrane region" description="Helical" evidence="2">
    <location>
        <begin position="205"/>
        <end position="227"/>
    </location>
</feature>
<feature type="transmembrane region" description="Helical" evidence="2">
    <location>
        <begin position="74"/>
        <end position="94"/>
    </location>
</feature>
<reference evidence="4 5" key="1">
    <citation type="submission" date="2022-06" db="EMBL/GenBank/DDBJ databases">
        <title>New Species of the Genus Actinoplanes, ActinopZanes ferrugineus.</title>
        <authorList>
            <person name="Ding P."/>
        </authorList>
    </citation>
    <scope>NUCLEOTIDE SEQUENCE [LARGE SCALE GENOMIC DNA]</scope>
    <source>
        <strain evidence="4 5">TRM88003</strain>
    </source>
</reference>
<evidence type="ECO:0000259" key="3">
    <source>
        <dbReference type="PROSITE" id="PS50125"/>
    </source>
</evidence>
<feature type="domain" description="Guanylate cyclase" evidence="3">
    <location>
        <begin position="503"/>
        <end position="631"/>
    </location>
</feature>
<feature type="transmembrane region" description="Helical" evidence="2">
    <location>
        <begin position="233"/>
        <end position="251"/>
    </location>
</feature>
<accession>A0ABT1DTT7</accession>
<feature type="transmembrane region" description="Helical" evidence="2">
    <location>
        <begin position="106"/>
        <end position="125"/>
    </location>
</feature>
<organism evidence="4 5">
    <name type="scientific">Paractinoplanes aksuensis</name>
    <dbReference type="NCBI Taxonomy" id="2939490"/>
    <lineage>
        <taxon>Bacteria</taxon>
        <taxon>Bacillati</taxon>
        <taxon>Actinomycetota</taxon>
        <taxon>Actinomycetes</taxon>
        <taxon>Micromonosporales</taxon>
        <taxon>Micromonosporaceae</taxon>
        <taxon>Paractinoplanes</taxon>
    </lineage>
</organism>
<comment type="caution">
    <text evidence="4">The sequence shown here is derived from an EMBL/GenBank/DDBJ whole genome shotgun (WGS) entry which is preliminary data.</text>
</comment>
<dbReference type="Gene3D" id="3.30.70.1230">
    <property type="entry name" value="Nucleotide cyclase"/>
    <property type="match status" value="1"/>
</dbReference>
<dbReference type="SUPFAM" id="SSF55781">
    <property type="entry name" value="GAF domain-like"/>
    <property type="match status" value="1"/>
</dbReference>
<dbReference type="SUPFAM" id="SSF55073">
    <property type="entry name" value="Nucleotide cyclase"/>
    <property type="match status" value="1"/>
</dbReference>
<feature type="transmembrane region" description="Helical" evidence="2">
    <location>
        <begin position="12"/>
        <end position="31"/>
    </location>
</feature>
<protein>
    <submittedName>
        <fullName evidence="4">Adenylate/guanylate cyclase domain-containing protein</fullName>
    </submittedName>
</protein>
<evidence type="ECO:0000313" key="4">
    <source>
        <dbReference type="EMBL" id="MCO8274237.1"/>
    </source>
</evidence>
<evidence type="ECO:0000313" key="5">
    <source>
        <dbReference type="Proteomes" id="UP001523369"/>
    </source>
</evidence>
<dbReference type="EMBL" id="JAMYJR010000030">
    <property type="protein sequence ID" value="MCO8274237.1"/>
    <property type="molecule type" value="Genomic_DNA"/>
</dbReference>
<sequence length="690" mass="73300">MPVGRGGAARVVVWVAHLSAPMAGLWLLVARPDLDVHWQHEPSHFWLVLAVAVVSLGLAIVINQAARRRGDTRLLLVALSFLVAAAFLGLHAAATPQVVLDARNAGFAYASPVGLTLAALFAAASAADLSATAETRLLRWSGWLRGLVLALAGAWAVVSLTGRPPLNRVPGAGEDTTAILLAAVGFVLFGYAAVRYYVLYRRRRAVMLLSVVTAYVLLAESAVAMALGTSWNASWWLWHVLMAAGFGYVAYSAWVQYRNEGAASGLFAAVGREETVRQLRAEYSAALEGLVEALRSGERTAAATERVAQRFELTDGQAAVLGRAADALIAERDQIRKLGALVAIGQDARVKVADFELLRGAVHRVASVFDGYTVRIALVEEDRLVFPPVPAAAAPVEVRTVRVAQAALAAGDDVEDEGTLYLPFVVKGHPAGVLIASHEGPVPERDAALLASLAAQIAIGLENARLYRSLDVLFRQYMSPDVATALVADPSQAALGGAVVEVTSLFADLRGFTTFSERSSPAQIVDMLNQYFDVATRVVLAENGTVVQFVGDALMALFNAPARQPDHALRAARAALTIQREVDRIAAVRPDWPRFRIGVNTGEALVGNIGGEALRNFNAMGDAVNVAARLESQAAPGQVVIGAATRDRIGDCAQVTPLGDLMVKGRVQPVPAFVLHGLRGENPWSMSLVS</sequence>
<gene>
    <name evidence="4" type="ORF">M1L60_26915</name>
</gene>
<dbReference type="Pfam" id="PF00211">
    <property type="entry name" value="Guanylate_cyc"/>
    <property type="match status" value="1"/>
</dbReference>
<dbReference type="InterPro" id="IPR001054">
    <property type="entry name" value="A/G_cyclase"/>
</dbReference>
<comment type="similarity">
    <text evidence="1">Belongs to the adenylyl cyclase class-3 family.</text>
</comment>
<feature type="transmembrane region" description="Helical" evidence="2">
    <location>
        <begin position="137"/>
        <end position="158"/>
    </location>
</feature>
<dbReference type="Gene3D" id="3.30.450.40">
    <property type="match status" value="1"/>
</dbReference>
<dbReference type="PROSITE" id="PS50125">
    <property type="entry name" value="GUANYLATE_CYCLASE_2"/>
    <property type="match status" value="1"/>
</dbReference>
<feature type="transmembrane region" description="Helical" evidence="2">
    <location>
        <begin position="43"/>
        <end position="62"/>
    </location>
</feature>
<keyword evidence="2" id="KW-0472">Membrane</keyword>
<dbReference type="PANTHER" id="PTHR43081">
    <property type="entry name" value="ADENYLATE CYCLASE, TERMINAL-DIFFERENTIATION SPECIFIC-RELATED"/>
    <property type="match status" value="1"/>
</dbReference>